<sequence>MTTQRIRALALCVFHHDGKILVNEFTDPVTQQTFLRPIGGGIDFGETSAEAVVREVQEELGLPITDVRLIGTLESLFTYAGKPGHEIVRVYDAKFLDSGVYELPYLNAQESDGAAFTAAWHSCERFTNESPLVPDGLYDLLKKIALLD</sequence>
<dbReference type="PROSITE" id="PS51462">
    <property type="entry name" value="NUDIX"/>
    <property type="match status" value="1"/>
</dbReference>
<dbReference type="PROSITE" id="PS00893">
    <property type="entry name" value="NUDIX_BOX"/>
    <property type="match status" value="1"/>
</dbReference>
<evidence type="ECO:0000256" key="1">
    <source>
        <dbReference type="ARBA" id="ARBA00001946"/>
    </source>
</evidence>
<keyword evidence="2 5" id="KW-0378">Hydrolase</keyword>
<evidence type="ECO:0000313" key="6">
    <source>
        <dbReference type="Proteomes" id="UP000475265"/>
    </source>
</evidence>
<dbReference type="CDD" id="cd04688">
    <property type="entry name" value="NUDIX_Hydrolase"/>
    <property type="match status" value="1"/>
</dbReference>
<gene>
    <name evidence="5" type="ORF">FX983_06194</name>
</gene>
<dbReference type="AlphaFoldDB" id="A0A6L5BSU9"/>
<proteinExistence type="predicted"/>
<evidence type="ECO:0000256" key="2">
    <source>
        <dbReference type="ARBA" id="ARBA00022801"/>
    </source>
</evidence>
<dbReference type="GO" id="GO:0016787">
    <property type="term" value="F:hydrolase activity"/>
    <property type="evidence" value="ECO:0007669"/>
    <property type="project" value="UniProtKB-KW"/>
</dbReference>
<protein>
    <submittedName>
        <fullName evidence="5">RNA pyrophosphohydrolase</fullName>
        <ecNumber evidence="5">3.6.1.-</ecNumber>
    </submittedName>
</protein>
<dbReference type="InterPro" id="IPR015797">
    <property type="entry name" value="NUDIX_hydrolase-like_dom_sf"/>
</dbReference>
<dbReference type="RefSeq" id="WP_163914158.1">
    <property type="nucleotide sequence ID" value="NZ_JAAAXX010000002.1"/>
</dbReference>
<comment type="cofactor">
    <cofactor evidence="1">
        <name>Mg(2+)</name>
        <dbReference type="ChEBI" id="CHEBI:18420"/>
    </cofactor>
</comment>
<evidence type="ECO:0000313" key="5">
    <source>
        <dbReference type="EMBL" id="KAF2391709.1"/>
    </source>
</evidence>
<dbReference type="PANTHER" id="PTHR43046">
    <property type="entry name" value="GDP-MANNOSE MANNOSYL HYDROLASE"/>
    <property type="match status" value="1"/>
</dbReference>
<dbReference type="EC" id="3.6.1.-" evidence="5"/>
<keyword evidence="3" id="KW-0460">Magnesium</keyword>
<dbReference type="EMBL" id="JAAAXX010000002">
    <property type="protein sequence ID" value="KAF2391709.1"/>
    <property type="molecule type" value="Genomic_DNA"/>
</dbReference>
<accession>A0A6L5BSU9</accession>
<organism evidence="5 6">
    <name type="scientific">Pseudomonas frederiksbergensis</name>
    <dbReference type="NCBI Taxonomy" id="104087"/>
    <lineage>
        <taxon>Bacteria</taxon>
        <taxon>Pseudomonadati</taxon>
        <taxon>Pseudomonadota</taxon>
        <taxon>Gammaproteobacteria</taxon>
        <taxon>Pseudomonadales</taxon>
        <taxon>Pseudomonadaceae</taxon>
        <taxon>Pseudomonas</taxon>
    </lineage>
</organism>
<dbReference type="InterPro" id="IPR020084">
    <property type="entry name" value="NUDIX_hydrolase_CS"/>
</dbReference>
<dbReference type="SUPFAM" id="SSF55811">
    <property type="entry name" value="Nudix"/>
    <property type="match status" value="1"/>
</dbReference>
<evidence type="ECO:0000259" key="4">
    <source>
        <dbReference type="PROSITE" id="PS51462"/>
    </source>
</evidence>
<reference evidence="5 6" key="1">
    <citation type="submission" date="2019-12" db="EMBL/GenBank/DDBJ databases">
        <title>Endophytic bacteria associated with Panax ginseng seedlings.</title>
        <authorList>
            <person name="Park J.M."/>
            <person name="Shin R."/>
            <person name="Jo S.H."/>
        </authorList>
    </citation>
    <scope>NUCLEOTIDE SEQUENCE [LARGE SCALE GENOMIC DNA]</scope>
    <source>
        <strain evidence="5 6">PgKB32</strain>
    </source>
</reference>
<feature type="domain" description="Nudix hydrolase" evidence="4">
    <location>
        <begin position="4"/>
        <end position="146"/>
    </location>
</feature>
<dbReference type="Pfam" id="PF00293">
    <property type="entry name" value="NUDIX"/>
    <property type="match status" value="1"/>
</dbReference>
<comment type="caution">
    <text evidence="5">The sequence shown here is derived from an EMBL/GenBank/DDBJ whole genome shotgun (WGS) entry which is preliminary data.</text>
</comment>
<dbReference type="Gene3D" id="3.90.79.10">
    <property type="entry name" value="Nucleoside Triphosphate Pyrophosphohydrolase"/>
    <property type="match status" value="1"/>
</dbReference>
<dbReference type="Proteomes" id="UP000475265">
    <property type="component" value="Unassembled WGS sequence"/>
</dbReference>
<name>A0A6L5BSU9_9PSED</name>
<dbReference type="PANTHER" id="PTHR43046:SF12">
    <property type="entry name" value="GDP-MANNOSE MANNOSYL HYDROLASE"/>
    <property type="match status" value="1"/>
</dbReference>
<evidence type="ECO:0000256" key="3">
    <source>
        <dbReference type="ARBA" id="ARBA00022842"/>
    </source>
</evidence>
<dbReference type="InterPro" id="IPR000086">
    <property type="entry name" value="NUDIX_hydrolase_dom"/>
</dbReference>